<dbReference type="PANTHER" id="PTHR45848:SF4">
    <property type="entry name" value="DUAL SPECIFICITY PROTEIN PHOSPHATASE 12"/>
    <property type="match status" value="1"/>
</dbReference>
<dbReference type="SMART" id="SM00195">
    <property type="entry name" value="DSPc"/>
    <property type="match status" value="1"/>
</dbReference>
<dbReference type="Pfam" id="PF00782">
    <property type="entry name" value="DSPc"/>
    <property type="match status" value="1"/>
</dbReference>
<dbReference type="OrthoDB" id="10252009at2759"/>
<dbReference type="GO" id="GO:0004725">
    <property type="term" value="F:protein tyrosine phosphatase activity"/>
    <property type="evidence" value="ECO:0007669"/>
    <property type="project" value="UniProtKB-EC"/>
</dbReference>
<evidence type="ECO:0000259" key="6">
    <source>
        <dbReference type="PROSITE" id="PS50054"/>
    </source>
</evidence>
<feature type="region of interest" description="Disordered" evidence="5">
    <location>
        <begin position="104"/>
        <end position="124"/>
    </location>
</feature>
<dbReference type="InterPro" id="IPR000387">
    <property type="entry name" value="Tyr_Pase_dom"/>
</dbReference>
<dbReference type="Proteomes" id="UP000799444">
    <property type="component" value="Unassembled WGS sequence"/>
</dbReference>
<evidence type="ECO:0000256" key="4">
    <source>
        <dbReference type="ARBA" id="ARBA00022912"/>
    </source>
</evidence>
<evidence type="ECO:0000256" key="2">
    <source>
        <dbReference type="ARBA" id="ARBA00013064"/>
    </source>
</evidence>
<dbReference type="PROSITE" id="PS00383">
    <property type="entry name" value="TYR_PHOSPHATASE_1"/>
    <property type="match status" value="1"/>
</dbReference>
<evidence type="ECO:0000256" key="1">
    <source>
        <dbReference type="ARBA" id="ARBA00008601"/>
    </source>
</evidence>
<dbReference type="InterPro" id="IPR020422">
    <property type="entry name" value="TYR_PHOSPHATASE_DUAL_dom"/>
</dbReference>
<evidence type="ECO:0000313" key="8">
    <source>
        <dbReference type="EMBL" id="KAF2738935.1"/>
    </source>
</evidence>
<proteinExistence type="inferred from homology"/>
<evidence type="ECO:0000256" key="5">
    <source>
        <dbReference type="SAM" id="MobiDB-lite"/>
    </source>
</evidence>
<reference evidence="8" key="1">
    <citation type="journal article" date="2020" name="Stud. Mycol.">
        <title>101 Dothideomycetes genomes: a test case for predicting lifestyles and emergence of pathogens.</title>
        <authorList>
            <person name="Haridas S."/>
            <person name="Albert R."/>
            <person name="Binder M."/>
            <person name="Bloem J."/>
            <person name="Labutti K."/>
            <person name="Salamov A."/>
            <person name="Andreopoulos B."/>
            <person name="Baker S."/>
            <person name="Barry K."/>
            <person name="Bills G."/>
            <person name="Bluhm B."/>
            <person name="Cannon C."/>
            <person name="Castanera R."/>
            <person name="Culley D."/>
            <person name="Daum C."/>
            <person name="Ezra D."/>
            <person name="Gonzalez J."/>
            <person name="Henrissat B."/>
            <person name="Kuo A."/>
            <person name="Liang C."/>
            <person name="Lipzen A."/>
            <person name="Lutzoni F."/>
            <person name="Magnuson J."/>
            <person name="Mondo S."/>
            <person name="Nolan M."/>
            <person name="Ohm R."/>
            <person name="Pangilinan J."/>
            <person name="Park H.-J."/>
            <person name="Ramirez L."/>
            <person name="Alfaro M."/>
            <person name="Sun H."/>
            <person name="Tritt A."/>
            <person name="Yoshinaga Y."/>
            <person name="Zwiers L.-H."/>
            <person name="Turgeon B."/>
            <person name="Goodwin S."/>
            <person name="Spatafora J."/>
            <person name="Crous P."/>
            <person name="Grigoriev I."/>
        </authorList>
    </citation>
    <scope>NUCLEOTIDE SEQUENCE</scope>
    <source>
        <strain evidence="8">CBS 125425</strain>
    </source>
</reference>
<evidence type="ECO:0000259" key="7">
    <source>
        <dbReference type="PROSITE" id="PS50056"/>
    </source>
</evidence>
<protein>
    <recommendedName>
        <fullName evidence="2">protein-tyrosine-phosphatase</fullName>
        <ecNumber evidence="2">3.1.3.48</ecNumber>
    </recommendedName>
</protein>
<dbReference type="EC" id="3.1.3.48" evidence="2"/>
<dbReference type="PROSITE" id="PS50056">
    <property type="entry name" value="TYR_PHOSPHATASE_2"/>
    <property type="match status" value="1"/>
</dbReference>
<dbReference type="SUPFAM" id="SSF52799">
    <property type="entry name" value="(Phosphotyrosine protein) phosphatases II"/>
    <property type="match status" value="1"/>
</dbReference>
<name>A0A9P4R6E8_9PLEO</name>
<dbReference type="GO" id="GO:0008138">
    <property type="term" value="F:protein tyrosine/serine/threonine phosphatase activity"/>
    <property type="evidence" value="ECO:0007669"/>
    <property type="project" value="TreeGrafter"/>
</dbReference>
<dbReference type="InterPro" id="IPR016130">
    <property type="entry name" value="Tyr_Pase_AS"/>
</dbReference>
<dbReference type="PANTHER" id="PTHR45848">
    <property type="entry name" value="DUAL SPECIFICITY PROTEIN PHOSPHATASE 12 FAMILY MEMBER"/>
    <property type="match status" value="1"/>
</dbReference>
<dbReference type="AlphaFoldDB" id="A0A9P4R6E8"/>
<comment type="similarity">
    <text evidence="1">Belongs to the protein-tyrosine phosphatase family. Non-receptor class dual specificity subfamily.</text>
</comment>
<dbReference type="InterPro" id="IPR000340">
    <property type="entry name" value="Dual-sp_phosphatase_cat-dom"/>
</dbReference>
<evidence type="ECO:0000256" key="3">
    <source>
        <dbReference type="ARBA" id="ARBA00022801"/>
    </source>
</evidence>
<sequence length="264" mass="29333">MSHHIWARNSINAIPDIPGLHISDLMPALEPASLKSQGFTHVLSLIDAQNAPKPDPAVDVVYENIAIEDYDLVDLLEHIEGLCDWVEGVLAGKEVRATAVSARPEDVVGEEQGSTGEEDVKVEGKVETAREPRVLVHCFQGVSRSGSVVVALLMRRLGLSFDEALERARESRPIIMPNPGFADQLRVWEEVGFSIYEEREKEGEEGGKVKERVLKKRYTEWKENRGVLMSRSEEEGVRATRRGVAALAARIGALRMEEKDGDEK</sequence>
<comment type="caution">
    <text evidence="8">The sequence shown here is derived from an EMBL/GenBank/DDBJ whole genome shotgun (WGS) entry which is preliminary data.</text>
</comment>
<gene>
    <name evidence="8" type="ORF">EJ04DRAFT_509111</name>
</gene>
<feature type="domain" description="Tyrosine specific protein phosphatases" evidence="7">
    <location>
        <begin position="120"/>
        <end position="176"/>
    </location>
</feature>
<keyword evidence="3" id="KW-0378">Hydrolase</keyword>
<dbReference type="PROSITE" id="PS50054">
    <property type="entry name" value="TYR_PHOSPHATASE_DUAL"/>
    <property type="match status" value="1"/>
</dbReference>
<keyword evidence="4" id="KW-0904">Protein phosphatase</keyword>
<dbReference type="InterPro" id="IPR029021">
    <property type="entry name" value="Prot-tyrosine_phosphatase-like"/>
</dbReference>
<accession>A0A9P4R6E8</accession>
<dbReference type="Gene3D" id="3.90.190.10">
    <property type="entry name" value="Protein tyrosine phosphatase superfamily"/>
    <property type="match status" value="1"/>
</dbReference>
<feature type="domain" description="Tyrosine-protein phosphatase" evidence="6">
    <location>
        <begin position="12"/>
        <end position="194"/>
    </location>
</feature>
<dbReference type="EMBL" id="ML996106">
    <property type="protein sequence ID" value="KAF2738935.1"/>
    <property type="molecule type" value="Genomic_DNA"/>
</dbReference>
<keyword evidence="9" id="KW-1185">Reference proteome</keyword>
<evidence type="ECO:0000313" key="9">
    <source>
        <dbReference type="Proteomes" id="UP000799444"/>
    </source>
</evidence>
<organism evidence="8 9">
    <name type="scientific">Polyplosphaeria fusca</name>
    <dbReference type="NCBI Taxonomy" id="682080"/>
    <lineage>
        <taxon>Eukaryota</taxon>
        <taxon>Fungi</taxon>
        <taxon>Dikarya</taxon>
        <taxon>Ascomycota</taxon>
        <taxon>Pezizomycotina</taxon>
        <taxon>Dothideomycetes</taxon>
        <taxon>Pleosporomycetidae</taxon>
        <taxon>Pleosporales</taxon>
        <taxon>Tetraplosphaeriaceae</taxon>
        <taxon>Polyplosphaeria</taxon>
    </lineage>
</organism>
<dbReference type="CDD" id="cd14498">
    <property type="entry name" value="DSP"/>
    <property type="match status" value="1"/>
</dbReference>